<accession>A0AA40DXG6</accession>
<comment type="caution">
    <text evidence="1">The sequence shown here is derived from an EMBL/GenBank/DDBJ whole genome shotgun (WGS) entry which is preliminary data.</text>
</comment>
<name>A0AA40DXG6_9PEZI</name>
<dbReference type="Proteomes" id="UP001172102">
    <property type="component" value="Unassembled WGS sequence"/>
</dbReference>
<evidence type="ECO:0000313" key="2">
    <source>
        <dbReference type="Proteomes" id="UP001172102"/>
    </source>
</evidence>
<reference evidence="1" key="1">
    <citation type="submission" date="2023-06" db="EMBL/GenBank/DDBJ databases">
        <title>Genome-scale phylogeny and comparative genomics of the fungal order Sordariales.</title>
        <authorList>
            <consortium name="Lawrence Berkeley National Laboratory"/>
            <person name="Hensen N."/>
            <person name="Bonometti L."/>
            <person name="Westerberg I."/>
            <person name="Brannstrom I.O."/>
            <person name="Guillou S."/>
            <person name="Cros-Aarteil S."/>
            <person name="Calhoun S."/>
            <person name="Haridas S."/>
            <person name="Kuo A."/>
            <person name="Mondo S."/>
            <person name="Pangilinan J."/>
            <person name="Riley R."/>
            <person name="Labutti K."/>
            <person name="Andreopoulos B."/>
            <person name="Lipzen A."/>
            <person name="Chen C."/>
            <person name="Yanf M."/>
            <person name="Daum C."/>
            <person name="Ng V."/>
            <person name="Clum A."/>
            <person name="Steindorff A."/>
            <person name="Ohm R."/>
            <person name="Martin F."/>
            <person name="Silar P."/>
            <person name="Natvig D."/>
            <person name="Lalanne C."/>
            <person name="Gautier V."/>
            <person name="Ament-Velasquez S.L."/>
            <person name="Kruys A."/>
            <person name="Hutchinson M.I."/>
            <person name="Powell A.J."/>
            <person name="Barry K."/>
            <person name="Miller A.N."/>
            <person name="Grigoriev I.V."/>
            <person name="Debuchy R."/>
            <person name="Gladieux P."/>
            <person name="Thoren M.H."/>
            <person name="Johannesson H."/>
        </authorList>
    </citation>
    <scope>NUCLEOTIDE SEQUENCE</scope>
    <source>
        <strain evidence="1">SMH4607-1</strain>
    </source>
</reference>
<organism evidence="1 2">
    <name type="scientific">Lasiosphaeris hirsuta</name>
    <dbReference type="NCBI Taxonomy" id="260670"/>
    <lineage>
        <taxon>Eukaryota</taxon>
        <taxon>Fungi</taxon>
        <taxon>Dikarya</taxon>
        <taxon>Ascomycota</taxon>
        <taxon>Pezizomycotina</taxon>
        <taxon>Sordariomycetes</taxon>
        <taxon>Sordariomycetidae</taxon>
        <taxon>Sordariales</taxon>
        <taxon>Lasiosphaeriaceae</taxon>
        <taxon>Lasiosphaeris</taxon>
    </lineage>
</organism>
<evidence type="ECO:0000313" key="1">
    <source>
        <dbReference type="EMBL" id="KAK0719195.1"/>
    </source>
</evidence>
<dbReference type="AlphaFoldDB" id="A0AA40DXG6"/>
<dbReference type="EMBL" id="JAUKUA010000003">
    <property type="protein sequence ID" value="KAK0719195.1"/>
    <property type="molecule type" value="Genomic_DNA"/>
</dbReference>
<proteinExistence type="predicted"/>
<protein>
    <submittedName>
        <fullName evidence="1">Uncharacterized protein</fullName>
    </submittedName>
</protein>
<sequence length="71" mass="8218">MLVLEHLEKCLPKRFKELVVRPQLSQDALRRALESGLGDVACYEGPSWLLWPPNEWVPRKMMPFVELAIDA</sequence>
<keyword evidence="2" id="KW-1185">Reference proteome</keyword>
<gene>
    <name evidence="1" type="ORF">B0H67DRAFT_572647</name>
</gene>